<dbReference type="EMBL" id="PJQM01001404">
    <property type="protein sequence ID" value="RCI02412.1"/>
    <property type="molecule type" value="Genomic_DNA"/>
</dbReference>
<keyword evidence="2" id="KW-1133">Transmembrane helix</keyword>
<evidence type="ECO:0000313" key="3">
    <source>
        <dbReference type="EMBL" id="RCI02412.1"/>
    </source>
</evidence>
<protein>
    <submittedName>
        <fullName evidence="3">Uncharacterized protein</fullName>
    </submittedName>
</protein>
<gene>
    <name evidence="3" type="ORF">CU098_012469</name>
</gene>
<keyword evidence="2" id="KW-0812">Transmembrane</keyword>
<accession>A0A367KKN6</accession>
<feature type="compositionally biased region" description="Low complexity" evidence="1">
    <location>
        <begin position="63"/>
        <end position="72"/>
    </location>
</feature>
<evidence type="ECO:0000256" key="1">
    <source>
        <dbReference type="SAM" id="MobiDB-lite"/>
    </source>
</evidence>
<dbReference type="Proteomes" id="UP000253551">
    <property type="component" value="Unassembled WGS sequence"/>
</dbReference>
<feature type="transmembrane region" description="Helical" evidence="2">
    <location>
        <begin position="12"/>
        <end position="36"/>
    </location>
</feature>
<feature type="region of interest" description="Disordered" evidence="1">
    <location>
        <begin position="63"/>
        <end position="86"/>
    </location>
</feature>
<comment type="caution">
    <text evidence="3">The sequence shown here is derived from an EMBL/GenBank/DDBJ whole genome shotgun (WGS) entry which is preliminary data.</text>
</comment>
<name>A0A367KKN6_RHIST</name>
<evidence type="ECO:0000256" key="2">
    <source>
        <dbReference type="SAM" id="Phobius"/>
    </source>
</evidence>
<reference evidence="3 4" key="1">
    <citation type="journal article" date="2018" name="G3 (Bethesda)">
        <title>Phylogenetic and Phylogenomic Definition of Rhizopus Species.</title>
        <authorList>
            <person name="Gryganskyi A.P."/>
            <person name="Golan J."/>
            <person name="Dolatabadi S."/>
            <person name="Mondo S."/>
            <person name="Robb S."/>
            <person name="Idnurm A."/>
            <person name="Muszewska A."/>
            <person name="Steczkiewicz K."/>
            <person name="Masonjones S."/>
            <person name="Liao H.L."/>
            <person name="Gajdeczka M.T."/>
            <person name="Anike F."/>
            <person name="Vuek A."/>
            <person name="Anishchenko I.M."/>
            <person name="Voigt K."/>
            <person name="de Hoog G.S."/>
            <person name="Smith M.E."/>
            <person name="Heitman J."/>
            <person name="Vilgalys R."/>
            <person name="Stajich J.E."/>
        </authorList>
    </citation>
    <scope>NUCLEOTIDE SEQUENCE [LARGE SCALE GENOMIC DNA]</scope>
    <source>
        <strain evidence="3 4">LSU 92-RS-03</strain>
    </source>
</reference>
<dbReference type="AlphaFoldDB" id="A0A367KKN6"/>
<keyword evidence="2" id="KW-0472">Membrane</keyword>
<proteinExistence type="predicted"/>
<keyword evidence="4" id="KW-1185">Reference proteome</keyword>
<sequence>MSNSPAEHTSGIIILDVLFFAFLTAFFICLGLLVVLGTLRVEATIKFTSSSCSGKSKISYFPSSSPSSNMMSLQELEDESDCSTGGEGAGMKVSCLGTTGKKRDLREYVMTGLFRNPSNSGNMIMNQ</sequence>
<organism evidence="3 4">
    <name type="scientific">Rhizopus stolonifer</name>
    <name type="common">Rhizopus nigricans</name>
    <dbReference type="NCBI Taxonomy" id="4846"/>
    <lineage>
        <taxon>Eukaryota</taxon>
        <taxon>Fungi</taxon>
        <taxon>Fungi incertae sedis</taxon>
        <taxon>Mucoromycota</taxon>
        <taxon>Mucoromycotina</taxon>
        <taxon>Mucoromycetes</taxon>
        <taxon>Mucorales</taxon>
        <taxon>Mucorineae</taxon>
        <taxon>Rhizopodaceae</taxon>
        <taxon>Rhizopus</taxon>
    </lineage>
</organism>
<evidence type="ECO:0000313" key="4">
    <source>
        <dbReference type="Proteomes" id="UP000253551"/>
    </source>
</evidence>